<organism evidence="1 2">
    <name type="scientific">Lactococcus fujiensis JCM 16395</name>
    <dbReference type="NCBI Taxonomy" id="1291764"/>
    <lineage>
        <taxon>Bacteria</taxon>
        <taxon>Bacillati</taxon>
        <taxon>Bacillota</taxon>
        <taxon>Bacilli</taxon>
        <taxon>Lactobacillales</taxon>
        <taxon>Streptococcaceae</taxon>
        <taxon>Lactococcus</taxon>
    </lineage>
</organism>
<sequence>MHTRQEEEIMKDWNEITVMLKMTKSEAIAQLLKMGYQHEITYLIQDYYYLPSTADLSKDTLDLLNDMVLIRKFNESVKLTIKRKKYDSDGSIISQTNTDLPVENFIKAEQFLKELGYTRVMEIYDEAYIVNKDGLGFAVENVNNGDWLMLEIEENEFYPQIKDLKAKLDESGLHYDDSDYFVKKAQLVYNQHMKNI</sequence>
<evidence type="ECO:0000313" key="2">
    <source>
        <dbReference type="Proteomes" id="UP000218181"/>
    </source>
</evidence>
<keyword evidence="2" id="KW-1185">Reference proteome</keyword>
<proteinExistence type="predicted"/>
<dbReference type="EMBL" id="JXJU01000026">
    <property type="protein sequence ID" value="PCR98740.1"/>
    <property type="molecule type" value="Genomic_DNA"/>
</dbReference>
<reference evidence="1 2" key="1">
    <citation type="submission" date="2014-12" db="EMBL/GenBank/DDBJ databases">
        <title>Draft genome sequences of 10 type strains of Lactococcus.</title>
        <authorList>
            <person name="Sun Z."/>
            <person name="Zhong Z."/>
            <person name="Liu W."/>
            <person name="Zhang W."/>
            <person name="Zhang H."/>
        </authorList>
    </citation>
    <scope>NUCLEOTIDE SEQUENCE [LARGE SCALE GENOMIC DNA]</scope>
    <source>
        <strain evidence="1 2">JCM 16395</strain>
    </source>
</reference>
<evidence type="ECO:0000313" key="1">
    <source>
        <dbReference type="EMBL" id="PCR98740.1"/>
    </source>
</evidence>
<comment type="caution">
    <text evidence="1">The sequence shown here is derived from an EMBL/GenBank/DDBJ whole genome shotgun (WGS) entry which is preliminary data.</text>
</comment>
<dbReference type="SUPFAM" id="SSF55154">
    <property type="entry name" value="CYTH-like phosphatases"/>
    <property type="match status" value="1"/>
</dbReference>
<dbReference type="AlphaFoldDB" id="A0A2A5RI52"/>
<dbReference type="InterPro" id="IPR033469">
    <property type="entry name" value="CYTH-like_dom_sf"/>
</dbReference>
<protein>
    <recommendedName>
        <fullName evidence="3">CYTH domain-containing protein</fullName>
    </recommendedName>
</protein>
<accession>A0A2A5RI52</accession>
<name>A0A2A5RI52_9LACT</name>
<dbReference type="Gene3D" id="2.40.320.10">
    <property type="entry name" value="Hypothetical Protein Pfu-838710-001"/>
    <property type="match status" value="1"/>
</dbReference>
<dbReference type="Proteomes" id="UP000218181">
    <property type="component" value="Unassembled WGS sequence"/>
</dbReference>
<evidence type="ECO:0008006" key="3">
    <source>
        <dbReference type="Google" id="ProtNLM"/>
    </source>
</evidence>
<gene>
    <name evidence="1" type="ORF">RT41_GL000934</name>
</gene>